<dbReference type="PROSITE" id="PS50040">
    <property type="entry name" value="EF1G_C"/>
    <property type="match status" value="1"/>
</dbReference>
<dbReference type="GO" id="GO:0005634">
    <property type="term" value="C:nucleus"/>
    <property type="evidence" value="ECO:0007669"/>
    <property type="project" value="TreeGrafter"/>
</dbReference>
<dbReference type="CDD" id="cd03044">
    <property type="entry name" value="GST_N_EF1Bgamma"/>
    <property type="match status" value="1"/>
</dbReference>
<dbReference type="CDD" id="cd03181">
    <property type="entry name" value="GST_C_EF1Bgamma_like"/>
    <property type="match status" value="1"/>
</dbReference>
<dbReference type="SUPFAM" id="SSF52833">
    <property type="entry name" value="Thioredoxin-like"/>
    <property type="match status" value="1"/>
</dbReference>
<dbReference type="InterPro" id="IPR036433">
    <property type="entry name" value="EF1B_G_C_sf"/>
</dbReference>
<evidence type="ECO:0000313" key="8">
    <source>
        <dbReference type="EMBL" id="GET01505.1"/>
    </source>
</evidence>
<dbReference type="SMART" id="SM01183">
    <property type="entry name" value="EF1G"/>
    <property type="match status" value="1"/>
</dbReference>
<keyword evidence="1 3" id="KW-0251">Elongation factor</keyword>
<dbReference type="InterPro" id="IPR004045">
    <property type="entry name" value="Glutathione_S-Trfase_N"/>
</dbReference>
<dbReference type="GO" id="GO:0003746">
    <property type="term" value="F:translation elongation factor activity"/>
    <property type="evidence" value="ECO:0007669"/>
    <property type="project" value="UniProtKB-UniRule"/>
</dbReference>
<evidence type="ECO:0000256" key="3">
    <source>
        <dbReference type="PROSITE-ProRule" id="PRU00519"/>
    </source>
</evidence>
<dbReference type="PANTHER" id="PTHR43986:SF1">
    <property type="entry name" value="ELONGATION FACTOR 1-GAMMA"/>
    <property type="match status" value="1"/>
</dbReference>
<sequence>MAPVGKIHSYPNNPRVFKILIAAHYNELDIEVAEFEIGKDNKEPAYLEKFHNEKVPAFENTDGDVFLNESGAIAYYVASYKEDTQLLGKDRKENAQVLHYILFAENEITPHANTWVNPILGISQYNKAAHNQAVNGLKKSLDILEKILLKKTYLVGERITLADIAVSTSLYLPFKLVLDVGFRKGHPNLTRWYTTLINQPAFKKVLGDVTLAEVALEYTPPKKEKKEKEPKKEKETKPKEVDVEEEEEEKPAPKPKSKLDLLPPSPLNLEEWKRVYSNNDTRPTAINWFWEHYDPEGYSIWRVDYKYNDELTKVFMSSNLIGGFFNRLERARKYAFGSLLVLGEDNANSIAGYFVIRGQEVPEEVTDAADYESYTFQKVDHTDPSVKSSFEDYIAWDGNLDGKKFADVEADISSKTAKFDRPALKIIEEKENVSNNKRWAQADKAVN</sequence>
<dbReference type="InterPro" id="IPR040079">
    <property type="entry name" value="Glutathione_S-Trfase"/>
</dbReference>
<dbReference type="PROSITE" id="PS50404">
    <property type="entry name" value="GST_NTER"/>
    <property type="match status" value="1"/>
</dbReference>
<dbReference type="SFLD" id="SFLDS00019">
    <property type="entry name" value="Glutathione_Transferase_(cytos"/>
    <property type="match status" value="1"/>
</dbReference>
<dbReference type="AlphaFoldDB" id="A0A8H3MEM6"/>
<feature type="region of interest" description="Disordered" evidence="4">
    <location>
        <begin position="221"/>
        <end position="263"/>
    </location>
</feature>
<keyword evidence="2 3" id="KW-0648">Protein biosynthesis</keyword>
<reference evidence="8" key="1">
    <citation type="submission" date="2019-10" db="EMBL/GenBank/DDBJ databases">
        <title>Conservation and host-specific expression of non-tandemly repeated heterogenous ribosome RNA gene in arbuscular mycorrhizal fungi.</title>
        <authorList>
            <person name="Maeda T."/>
            <person name="Kobayashi Y."/>
            <person name="Nakagawa T."/>
            <person name="Ezawa T."/>
            <person name="Yamaguchi K."/>
            <person name="Bino T."/>
            <person name="Nishimoto Y."/>
            <person name="Shigenobu S."/>
            <person name="Kawaguchi M."/>
        </authorList>
    </citation>
    <scope>NUCLEOTIDE SEQUENCE</scope>
    <source>
        <strain evidence="8">HR1</strain>
    </source>
</reference>
<dbReference type="PROSITE" id="PS50405">
    <property type="entry name" value="GST_CTER"/>
    <property type="match status" value="1"/>
</dbReference>
<evidence type="ECO:0000256" key="2">
    <source>
        <dbReference type="ARBA" id="ARBA00022917"/>
    </source>
</evidence>
<dbReference type="InterPro" id="IPR010987">
    <property type="entry name" value="Glutathione-S-Trfase_C-like"/>
</dbReference>
<feature type="domain" description="EF-1-gamma C-terminal" evidence="5">
    <location>
        <begin position="255"/>
        <end position="418"/>
    </location>
</feature>
<evidence type="ECO:0000256" key="4">
    <source>
        <dbReference type="SAM" id="MobiDB-lite"/>
    </source>
</evidence>
<dbReference type="OrthoDB" id="249703at2759"/>
<dbReference type="Proteomes" id="UP000615446">
    <property type="component" value="Unassembled WGS sequence"/>
</dbReference>
<dbReference type="SUPFAM" id="SSF89942">
    <property type="entry name" value="eEF1-gamma domain"/>
    <property type="match status" value="1"/>
</dbReference>
<comment type="caution">
    <text evidence="8">The sequence shown here is derived from an EMBL/GenBank/DDBJ whole genome shotgun (WGS) entry which is preliminary data.</text>
</comment>
<gene>
    <name evidence="8" type="ORF">RCL2_002790900</name>
</gene>
<dbReference type="SUPFAM" id="SSF47616">
    <property type="entry name" value="GST C-terminal domain-like"/>
    <property type="match status" value="1"/>
</dbReference>
<name>A0A8H3MEM6_9GLOM</name>
<feature type="compositionally biased region" description="Basic and acidic residues" evidence="4">
    <location>
        <begin position="221"/>
        <end position="241"/>
    </location>
</feature>
<dbReference type="InterPro" id="IPR004046">
    <property type="entry name" value="GST_C"/>
</dbReference>
<organism evidence="8 9">
    <name type="scientific">Rhizophagus clarus</name>
    <dbReference type="NCBI Taxonomy" id="94130"/>
    <lineage>
        <taxon>Eukaryota</taxon>
        <taxon>Fungi</taxon>
        <taxon>Fungi incertae sedis</taxon>
        <taxon>Mucoromycota</taxon>
        <taxon>Glomeromycotina</taxon>
        <taxon>Glomeromycetes</taxon>
        <taxon>Glomerales</taxon>
        <taxon>Glomeraceae</taxon>
        <taxon>Rhizophagus</taxon>
    </lineage>
</organism>
<dbReference type="Pfam" id="PF00043">
    <property type="entry name" value="GST_C"/>
    <property type="match status" value="1"/>
</dbReference>
<dbReference type="EMBL" id="BLAL01000300">
    <property type="protein sequence ID" value="GET01505.1"/>
    <property type="molecule type" value="Genomic_DNA"/>
</dbReference>
<dbReference type="Gene3D" id="3.30.70.1010">
    <property type="entry name" value="Translation elongation factor EF1B, gamma chain, conserved domain"/>
    <property type="match status" value="1"/>
</dbReference>
<dbReference type="Gene3D" id="1.20.1050.10">
    <property type="match status" value="1"/>
</dbReference>
<dbReference type="FunFam" id="3.30.70.1010:FF:000001">
    <property type="entry name" value="Elongation factor 1-gamma 1"/>
    <property type="match status" value="1"/>
</dbReference>
<evidence type="ECO:0000259" key="7">
    <source>
        <dbReference type="PROSITE" id="PS50405"/>
    </source>
</evidence>
<evidence type="ECO:0000259" key="5">
    <source>
        <dbReference type="PROSITE" id="PS50040"/>
    </source>
</evidence>
<dbReference type="GO" id="GO:0005737">
    <property type="term" value="C:cytoplasm"/>
    <property type="evidence" value="ECO:0007669"/>
    <property type="project" value="TreeGrafter"/>
</dbReference>
<feature type="domain" description="GST C-terminal" evidence="7">
    <location>
        <begin position="90"/>
        <end position="221"/>
    </location>
</feature>
<proteinExistence type="predicted"/>
<dbReference type="Pfam" id="PF02798">
    <property type="entry name" value="GST_N"/>
    <property type="match status" value="1"/>
</dbReference>
<dbReference type="InterPro" id="IPR001662">
    <property type="entry name" value="EF1B_G_C"/>
</dbReference>
<dbReference type="InterPro" id="IPR036249">
    <property type="entry name" value="Thioredoxin-like_sf"/>
</dbReference>
<dbReference type="InterPro" id="IPR036282">
    <property type="entry name" value="Glutathione-S-Trfase_C_sf"/>
</dbReference>
<evidence type="ECO:0000313" key="9">
    <source>
        <dbReference type="Proteomes" id="UP000615446"/>
    </source>
</evidence>
<dbReference type="InterPro" id="IPR050802">
    <property type="entry name" value="EF-GSTs"/>
</dbReference>
<protein>
    <submittedName>
        <fullName evidence="8">Elongation factor 1-gamma</fullName>
    </submittedName>
</protein>
<dbReference type="Gene3D" id="3.40.30.10">
    <property type="entry name" value="Glutaredoxin"/>
    <property type="match status" value="1"/>
</dbReference>
<evidence type="ECO:0000256" key="1">
    <source>
        <dbReference type="ARBA" id="ARBA00022768"/>
    </source>
</evidence>
<dbReference type="FunFam" id="1.20.1050.10:FF:000006">
    <property type="entry name" value="Elongation factor 1 gamma"/>
    <property type="match status" value="1"/>
</dbReference>
<dbReference type="SFLD" id="SFLDG00358">
    <property type="entry name" value="Main_(cytGST)"/>
    <property type="match status" value="1"/>
</dbReference>
<feature type="domain" description="GST N-terminal" evidence="6">
    <location>
        <begin position="3"/>
        <end position="85"/>
    </location>
</feature>
<dbReference type="Pfam" id="PF00647">
    <property type="entry name" value="EF1G"/>
    <property type="match status" value="1"/>
</dbReference>
<accession>A0A8H3MEM6</accession>
<evidence type="ECO:0000259" key="6">
    <source>
        <dbReference type="PROSITE" id="PS50404"/>
    </source>
</evidence>
<dbReference type="PANTHER" id="PTHR43986">
    <property type="entry name" value="ELONGATION FACTOR 1-GAMMA"/>
    <property type="match status" value="1"/>
</dbReference>